<reference evidence="5 6" key="1">
    <citation type="journal article" date="2016" name="Nat. Commun.">
        <title>Thousands of microbial genomes shed light on interconnected biogeochemical processes in an aquifer system.</title>
        <authorList>
            <person name="Anantharaman K."/>
            <person name="Brown C.T."/>
            <person name="Hug L.A."/>
            <person name="Sharon I."/>
            <person name="Castelle C.J."/>
            <person name="Probst A.J."/>
            <person name="Thomas B.C."/>
            <person name="Singh A."/>
            <person name="Wilkins M.J."/>
            <person name="Karaoz U."/>
            <person name="Brodie E.L."/>
            <person name="Williams K.H."/>
            <person name="Hubbard S.S."/>
            <person name="Banfield J.F."/>
        </authorList>
    </citation>
    <scope>NUCLEOTIDE SEQUENCE [LARGE SCALE GENOMIC DNA]</scope>
</reference>
<evidence type="ECO:0000256" key="2">
    <source>
        <dbReference type="SAM" id="MobiDB-lite"/>
    </source>
</evidence>
<dbReference type="InterPro" id="IPR014026">
    <property type="entry name" value="UDP-Glc/GDP-Man_DH_dimer"/>
</dbReference>
<evidence type="ECO:0000259" key="3">
    <source>
        <dbReference type="Pfam" id="PF00984"/>
    </source>
</evidence>
<comment type="similarity">
    <text evidence="1">Belongs to the UDP-glucose/GDP-mannose dehydrogenase family.</text>
</comment>
<sequence length="323" mass="35355">MNGIMKRKHGGIKSPFATPTTPPGRLGTPPQAGGETDKPLIGFIGQGFIGKHYADDFERRGYNVVRYARGRKFAENKNKLKLCDIVFIAVPTPSTPKGFDYSVVKSVLPLVGKGKIAVIKSTILPGTTEALQKFYPDIYLFHSPEFLREATAAHDAAHPDRNIIGMTKGTPEYAERAERVLSVLPKAPFERIMHVRDAELVKYGGNCFLYTKVLFSNLFYDVAKRCGHDWEAVKEAVAADPRIGPSHMEPLHTSGHGGKPGRGAGGHCFIKDFAAFTRLYAKVAHDASGLSLLRALESHNNKLLLGSGKDLELLLGVYGKRSL</sequence>
<feature type="domain" description="UDP-glucose/GDP-mannose dehydrogenase N-terminal" evidence="4">
    <location>
        <begin position="75"/>
        <end position="170"/>
    </location>
</feature>
<evidence type="ECO:0000313" key="6">
    <source>
        <dbReference type="Proteomes" id="UP000178121"/>
    </source>
</evidence>
<dbReference type="SUPFAM" id="SSF48179">
    <property type="entry name" value="6-phosphogluconate dehydrogenase C-terminal domain-like"/>
    <property type="match status" value="1"/>
</dbReference>
<accession>A0A1G2M922</accession>
<dbReference type="AlphaFoldDB" id="A0A1G2M922"/>
<dbReference type="Gene3D" id="1.10.1040.10">
    <property type="entry name" value="N-(1-d-carboxylethyl)-l-norvaline Dehydrogenase, domain 2"/>
    <property type="match status" value="1"/>
</dbReference>
<dbReference type="SUPFAM" id="SSF51735">
    <property type="entry name" value="NAD(P)-binding Rossmann-fold domains"/>
    <property type="match status" value="1"/>
</dbReference>
<dbReference type="Gene3D" id="3.40.50.720">
    <property type="entry name" value="NAD(P)-binding Rossmann-like Domain"/>
    <property type="match status" value="1"/>
</dbReference>
<comment type="caution">
    <text evidence="5">The sequence shown here is derived from an EMBL/GenBank/DDBJ whole genome shotgun (WGS) entry which is preliminary data.</text>
</comment>
<dbReference type="Pfam" id="PF03721">
    <property type="entry name" value="UDPG_MGDP_dh_N"/>
    <property type="match status" value="1"/>
</dbReference>
<feature type="compositionally biased region" description="Basic residues" evidence="2">
    <location>
        <begin position="1"/>
        <end position="11"/>
    </location>
</feature>
<dbReference type="InterPro" id="IPR008927">
    <property type="entry name" value="6-PGluconate_DH-like_C_sf"/>
</dbReference>
<dbReference type="GO" id="GO:0016616">
    <property type="term" value="F:oxidoreductase activity, acting on the CH-OH group of donors, NAD or NADP as acceptor"/>
    <property type="evidence" value="ECO:0007669"/>
    <property type="project" value="InterPro"/>
</dbReference>
<feature type="region of interest" description="Disordered" evidence="2">
    <location>
        <begin position="1"/>
        <end position="33"/>
    </location>
</feature>
<evidence type="ECO:0000259" key="4">
    <source>
        <dbReference type="Pfam" id="PF03721"/>
    </source>
</evidence>
<dbReference type="InterPro" id="IPR036291">
    <property type="entry name" value="NAD(P)-bd_dom_sf"/>
</dbReference>
<dbReference type="Proteomes" id="UP000178121">
    <property type="component" value="Unassembled WGS sequence"/>
</dbReference>
<protein>
    <recommendedName>
        <fullName evidence="7">UDP-glucose/GDP-mannose dehydrogenase dimerisation domain-containing protein</fullName>
    </recommendedName>
</protein>
<name>A0A1G2M922_9BACT</name>
<dbReference type="GO" id="GO:0051287">
    <property type="term" value="F:NAD binding"/>
    <property type="evidence" value="ECO:0007669"/>
    <property type="project" value="InterPro"/>
</dbReference>
<dbReference type="InterPro" id="IPR001732">
    <property type="entry name" value="UDP-Glc/GDP-Man_DH_N"/>
</dbReference>
<gene>
    <name evidence="5" type="ORF">A2849_01060</name>
</gene>
<dbReference type="PANTHER" id="PTHR43750">
    <property type="entry name" value="UDP-GLUCOSE 6-DEHYDROGENASE TUAD"/>
    <property type="match status" value="1"/>
</dbReference>
<dbReference type="InterPro" id="IPR013328">
    <property type="entry name" value="6PGD_dom2"/>
</dbReference>
<organism evidence="5 6">
    <name type="scientific">Candidatus Taylorbacteria bacterium RIFCSPHIGHO2_01_FULL_51_15</name>
    <dbReference type="NCBI Taxonomy" id="1802304"/>
    <lineage>
        <taxon>Bacteria</taxon>
        <taxon>Candidatus Tayloriibacteriota</taxon>
    </lineage>
</organism>
<dbReference type="PANTHER" id="PTHR43750:SF3">
    <property type="entry name" value="UDP-GLUCOSE 6-DEHYDROGENASE TUAD"/>
    <property type="match status" value="1"/>
</dbReference>
<evidence type="ECO:0000313" key="5">
    <source>
        <dbReference type="EMBL" id="OHA20348.1"/>
    </source>
</evidence>
<evidence type="ECO:0008006" key="7">
    <source>
        <dbReference type="Google" id="ProtNLM"/>
    </source>
</evidence>
<dbReference type="EMBL" id="MHRI01000030">
    <property type="protein sequence ID" value="OHA20348.1"/>
    <property type="molecule type" value="Genomic_DNA"/>
</dbReference>
<evidence type="ECO:0000256" key="1">
    <source>
        <dbReference type="ARBA" id="ARBA00006601"/>
    </source>
</evidence>
<dbReference type="Pfam" id="PF00984">
    <property type="entry name" value="UDPG_MGDP_dh"/>
    <property type="match status" value="1"/>
</dbReference>
<feature type="domain" description="UDP-glucose/GDP-mannose dehydrogenase dimerisation" evidence="3">
    <location>
        <begin position="197"/>
        <end position="301"/>
    </location>
</feature>
<proteinExistence type="inferred from homology"/>